<dbReference type="EMBL" id="CM044701">
    <property type="protein sequence ID" value="KAI5682346.1"/>
    <property type="molecule type" value="Genomic_DNA"/>
</dbReference>
<evidence type="ECO:0000313" key="2">
    <source>
        <dbReference type="Proteomes" id="UP001060085"/>
    </source>
</evidence>
<protein>
    <submittedName>
        <fullName evidence="1">Uncharacterized protein</fullName>
    </submittedName>
</protein>
<reference evidence="2" key="1">
    <citation type="journal article" date="2023" name="Nat. Plants">
        <title>Single-cell RNA sequencing provides a high-resolution roadmap for understanding the multicellular compartmentation of specialized metabolism.</title>
        <authorList>
            <person name="Sun S."/>
            <person name="Shen X."/>
            <person name="Li Y."/>
            <person name="Li Y."/>
            <person name="Wang S."/>
            <person name="Li R."/>
            <person name="Zhang H."/>
            <person name="Shen G."/>
            <person name="Guo B."/>
            <person name="Wei J."/>
            <person name="Xu J."/>
            <person name="St-Pierre B."/>
            <person name="Chen S."/>
            <person name="Sun C."/>
        </authorList>
    </citation>
    <scope>NUCLEOTIDE SEQUENCE [LARGE SCALE GENOMIC DNA]</scope>
</reference>
<keyword evidence="2" id="KW-1185">Reference proteome</keyword>
<accession>A0ACC0CC36</accession>
<comment type="caution">
    <text evidence="1">The sequence shown here is derived from an EMBL/GenBank/DDBJ whole genome shotgun (WGS) entry which is preliminary data.</text>
</comment>
<organism evidence="1 2">
    <name type="scientific">Catharanthus roseus</name>
    <name type="common">Madagascar periwinkle</name>
    <name type="synonym">Vinca rosea</name>
    <dbReference type="NCBI Taxonomy" id="4058"/>
    <lineage>
        <taxon>Eukaryota</taxon>
        <taxon>Viridiplantae</taxon>
        <taxon>Streptophyta</taxon>
        <taxon>Embryophyta</taxon>
        <taxon>Tracheophyta</taxon>
        <taxon>Spermatophyta</taxon>
        <taxon>Magnoliopsida</taxon>
        <taxon>eudicotyledons</taxon>
        <taxon>Gunneridae</taxon>
        <taxon>Pentapetalae</taxon>
        <taxon>asterids</taxon>
        <taxon>lamiids</taxon>
        <taxon>Gentianales</taxon>
        <taxon>Apocynaceae</taxon>
        <taxon>Rauvolfioideae</taxon>
        <taxon>Vinceae</taxon>
        <taxon>Catharanthinae</taxon>
        <taxon>Catharanthus</taxon>
    </lineage>
</organism>
<evidence type="ECO:0000313" key="1">
    <source>
        <dbReference type="EMBL" id="KAI5682346.1"/>
    </source>
</evidence>
<gene>
    <name evidence="1" type="ORF">M9H77_03574</name>
</gene>
<proteinExistence type="predicted"/>
<name>A0ACC0CC36_CATRO</name>
<dbReference type="Proteomes" id="UP001060085">
    <property type="component" value="Linkage Group LG01"/>
</dbReference>
<sequence>MDLRKDGMKLLGLVLFLCCSAATGNVVFKVQHKYEGRGKATLSALRAHDARRHGRNLVAVDFPLGGNDKVTEAALYYTKLAIGTPPKNYHVQVDTGSDILWVNCGGCNKCPKESSLGIELKTYDIKNSKTGKQITCDQEFCSLLYDGGYANCSTGQPCEYAVTYADGSTAEGYFVADNINLDQASGNLKTTPMTGIFSFGCSAKQSGTQGTSTDRVDGIIGFGKANSSILSQLAESGKVKRVFSHCLDGDNGGIFAIGEVIEPKFQSTGLVSYENHYSIIMKKVEVGGEMMDIPTQSFFSTGRKTVIDSGATLAYLPDDVYNLVIKKVMSNHSDLKIHIVDPDLSCFDYKGNVDEGFPNITFHFKNSLSLKIYPHDYLLSIDDDGWCLGLHRGAMKTDDGEDQILLGDIILSNKLVVYDLENMTLGWTSYDCKSSIKVKDEGSGNVFSISAHNISPPTPTSSSSSAHRFFIGRKLLLTFFFFFFFFLSSLTM</sequence>